<dbReference type="SUPFAM" id="SSF53901">
    <property type="entry name" value="Thiolase-like"/>
    <property type="match status" value="2"/>
</dbReference>
<keyword evidence="6" id="KW-1185">Reference proteome</keyword>
<protein>
    <submittedName>
        <fullName evidence="5">Hydroxymethylglutaryl-CoA synthase</fullName>
        <ecNumber evidence="5">2.3.3.10</ecNumber>
    </submittedName>
</protein>
<reference evidence="6" key="1">
    <citation type="journal article" date="2019" name="Int. J. Syst. Evol. Microbiol.">
        <title>The Global Catalogue of Microorganisms (GCM) 10K type strain sequencing project: providing services to taxonomists for standard genome sequencing and annotation.</title>
        <authorList>
            <consortium name="The Broad Institute Genomics Platform"/>
            <consortium name="The Broad Institute Genome Sequencing Center for Infectious Disease"/>
            <person name="Wu L."/>
            <person name="Ma J."/>
        </authorList>
    </citation>
    <scope>NUCLEOTIDE SEQUENCE [LARGE SCALE GENOMIC DNA]</scope>
    <source>
        <strain evidence="6">CCUG 56608</strain>
    </source>
</reference>
<dbReference type="PANTHER" id="PTHR43323:SF2">
    <property type="entry name" value="HYDROXYMETHYLGLUTARYL-COA SYNTHASE"/>
    <property type="match status" value="1"/>
</dbReference>
<dbReference type="InterPro" id="IPR013746">
    <property type="entry name" value="HMG_CoA_synt_C_dom"/>
</dbReference>
<evidence type="ECO:0000313" key="5">
    <source>
        <dbReference type="EMBL" id="MFD1066777.1"/>
    </source>
</evidence>
<evidence type="ECO:0000256" key="2">
    <source>
        <dbReference type="ARBA" id="ARBA00022679"/>
    </source>
</evidence>
<evidence type="ECO:0000313" key="6">
    <source>
        <dbReference type="Proteomes" id="UP001597041"/>
    </source>
</evidence>
<dbReference type="EC" id="2.3.3.10" evidence="5"/>
<feature type="domain" description="Hydroxymethylglutaryl-coenzyme A synthase N-terminal" evidence="3">
    <location>
        <begin position="2"/>
        <end position="163"/>
    </location>
</feature>
<dbReference type="NCBIfam" id="TIGR01835">
    <property type="entry name" value="HMG-CoA-S_prok"/>
    <property type="match status" value="1"/>
</dbReference>
<dbReference type="Pfam" id="PF01154">
    <property type="entry name" value="HMG_CoA_synt_N"/>
    <property type="match status" value="1"/>
</dbReference>
<feature type="domain" description="Hydroxymethylglutaryl-coenzyme A synthase C-terminal" evidence="4">
    <location>
        <begin position="254"/>
        <end position="349"/>
    </location>
</feature>
<dbReference type="PANTHER" id="PTHR43323">
    <property type="entry name" value="3-HYDROXY-3-METHYLGLUTARYL COENZYME A SYNTHASE"/>
    <property type="match status" value="1"/>
</dbReference>
<gene>
    <name evidence="5" type="ORF">ACFQ19_12135</name>
</gene>
<comment type="similarity">
    <text evidence="1">Belongs to the thiolase-like superfamily. HMG-CoA synthase family.</text>
</comment>
<dbReference type="InterPro" id="IPR011554">
    <property type="entry name" value="HMG_CoA_synthase_prok"/>
</dbReference>
<evidence type="ECO:0000259" key="4">
    <source>
        <dbReference type="Pfam" id="PF08540"/>
    </source>
</evidence>
<name>A0ABW3NGF1_9BACI</name>
<dbReference type="CDD" id="cd00827">
    <property type="entry name" value="init_cond_enzymes"/>
    <property type="match status" value="1"/>
</dbReference>
<keyword evidence="5" id="KW-0012">Acyltransferase</keyword>
<sequence length="388" mass="42930">MEIGIDKLGFYTPHLYVDMNDLAEERGIDPGKFTVGLGQEEMAVPPITQDPVSLASNAAEQILDEDDKDAIDLVLFGTESGVDHSKSAAVYVHQLLGLNPKARSVELKQACYGATAGIQMAKGHIALHPDKKVLILASDIARYGLNTPGESTQGAGAVAILVSASPRLLALESTSTYYTADIMDFWRPVYSSTAFVDGKYSNEQYIAFFHKVWEDYQEQTGRSLTDFAAIAFHLPYTKMGWKALRTVIEDVPEEAQERLKNNYQISTKYNRQVGNIYTGSLYLSLLSLLENQDELKEADIIGLYSYGSGAVGEFLSGKLQPGFKEHLQTAVHQTMFENRERISVATYEDVFEQTLPTDGSEKQLQTSEDPAKICLAGVNDHMRSYVVK</sequence>
<dbReference type="Gene3D" id="3.40.47.10">
    <property type="match status" value="2"/>
</dbReference>
<dbReference type="EMBL" id="JBHTKK010000014">
    <property type="protein sequence ID" value="MFD1066777.1"/>
    <property type="molecule type" value="Genomic_DNA"/>
</dbReference>
<dbReference type="InterPro" id="IPR013528">
    <property type="entry name" value="HMG_CoA_synth_N"/>
</dbReference>
<dbReference type="RefSeq" id="WP_379592416.1">
    <property type="nucleotide sequence ID" value="NZ_JBHTKK010000014.1"/>
</dbReference>
<proteinExistence type="inferred from homology"/>
<evidence type="ECO:0000256" key="1">
    <source>
        <dbReference type="ARBA" id="ARBA00007061"/>
    </source>
</evidence>
<accession>A0ABW3NGF1</accession>
<keyword evidence="2 5" id="KW-0808">Transferase</keyword>
<dbReference type="GO" id="GO:0004421">
    <property type="term" value="F:hydroxymethylglutaryl-CoA synthase activity"/>
    <property type="evidence" value="ECO:0007669"/>
    <property type="project" value="UniProtKB-EC"/>
</dbReference>
<evidence type="ECO:0000259" key="3">
    <source>
        <dbReference type="Pfam" id="PF01154"/>
    </source>
</evidence>
<dbReference type="Pfam" id="PF08540">
    <property type="entry name" value="HMG_CoA_synt_C"/>
    <property type="match status" value="1"/>
</dbReference>
<organism evidence="5 6">
    <name type="scientific">Oceanobacillus locisalsi</name>
    <dbReference type="NCBI Taxonomy" id="546107"/>
    <lineage>
        <taxon>Bacteria</taxon>
        <taxon>Bacillati</taxon>
        <taxon>Bacillota</taxon>
        <taxon>Bacilli</taxon>
        <taxon>Bacillales</taxon>
        <taxon>Bacillaceae</taxon>
        <taxon>Oceanobacillus</taxon>
    </lineage>
</organism>
<dbReference type="Proteomes" id="UP001597041">
    <property type="component" value="Unassembled WGS sequence"/>
</dbReference>
<dbReference type="InterPro" id="IPR016039">
    <property type="entry name" value="Thiolase-like"/>
</dbReference>
<comment type="caution">
    <text evidence="5">The sequence shown here is derived from an EMBL/GenBank/DDBJ whole genome shotgun (WGS) entry which is preliminary data.</text>
</comment>